<dbReference type="EnsemblMetazoa" id="G30832.2">
    <property type="protein sequence ID" value="G30832.2:cds"/>
    <property type="gene ID" value="G30832"/>
</dbReference>
<sequence length="238" mass="26302">MDKVKEEAERYSEYVREKLGDILSSAVADVAAARPEDPIDFLAHRLYTTRRQHMVTCSTGTVTCSSGPGPVPTRPTFGIATLRPRQSHGNRATRSRLTRYRPENEMSQIHVKNVKKTEKATTKDASGNSSSELEASVLKKLGLNENGQLPTATQQNQKENKFYGGSLGTTRVVNLPGDHVLQDATSSSSRRNVFAADDEGFEETVSYGSMTKPVFVHLCFKNNLSGLHCDLFDDYDLT</sequence>
<reference evidence="1" key="1">
    <citation type="submission" date="2022-08" db="UniProtKB">
        <authorList>
            <consortium name="EnsemblMetazoa"/>
        </authorList>
    </citation>
    <scope>IDENTIFICATION</scope>
    <source>
        <strain evidence="1">05x7-T-G4-1.051#20</strain>
    </source>
</reference>
<dbReference type="Gene3D" id="1.20.890.10">
    <property type="entry name" value="cAMP-dependent protein kinase regulatory subunit, dimerization-anchoring domain"/>
    <property type="match status" value="1"/>
</dbReference>
<evidence type="ECO:0000313" key="1">
    <source>
        <dbReference type="EnsemblMetazoa" id="G30832.2:cds"/>
    </source>
</evidence>
<dbReference type="Proteomes" id="UP000005408">
    <property type="component" value="Unassembled WGS sequence"/>
</dbReference>
<name>A0A8W8LZ97_MAGGI</name>
<protein>
    <submittedName>
        <fullName evidence="1">Uncharacterized protein</fullName>
    </submittedName>
</protein>
<evidence type="ECO:0000313" key="2">
    <source>
        <dbReference type="Proteomes" id="UP000005408"/>
    </source>
</evidence>
<proteinExistence type="predicted"/>
<dbReference type="AlphaFoldDB" id="A0A8W8LZ97"/>
<organism evidence="1 2">
    <name type="scientific">Magallana gigas</name>
    <name type="common">Pacific oyster</name>
    <name type="synonym">Crassostrea gigas</name>
    <dbReference type="NCBI Taxonomy" id="29159"/>
    <lineage>
        <taxon>Eukaryota</taxon>
        <taxon>Metazoa</taxon>
        <taxon>Spiralia</taxon>
        <taxon>Lophotrochozoa</taxon>
        <taxon>Mollusca</taxon>
        <taxon>Bivalvia</taxon>
        <taxon>Autobranchia</taxon>
        <taxon>Pteriomorphia</taxon>
        <taxon>Ostreida</taxon>
        <taxon>Ostreoidea</taxon>
        <taxon>Ostreidae</taxon>
        <taxon>Magallana</taxon>
    </lineage>
</organism>
<dbReference type="Pfam" id="PF05186">
    <property type="entry name" value="Dpy-30"/>
    <property type="match status" value="1"/>
</dbReference>
<dbReference type="InterPro" id="IPR007858">
    <property type="entry name" value="Dpy-30_motif"/>
</dbReference>
<keyword evidence="2" id="KW-1185">Reference proteome</keyword>
<accession>A0A8W8LZ97</accession>